<feature type="domain" description="Nudix hydrolase" evidence="3">
    <location>
        <begin position="12"/>
        <end position="143"/>
    </location>
</feature>
<keyword evidence="2 4" id="KW-0378">Hydrolase</keyword>
<evidence type="ECO:0000313" key="4">
    <source>
        <dbReference type="EMBL" id="MFD2609978.1"/>
    </source>
</evidence>
<protein>
    <submittedName>
        <fullName evidence="4">NUDIX hydrolase</fullName>
    </submittedName>
</protein>
<accession>A0ABW5P542</accession>
<dbReference type="Proteomes" id="UP001597475">
    <property type="component" value="Unassembled WGS sequence"/>
</dbReference>
<comment type="cofactor">
    <cofactor evidence="1">
        <name>Mg(2+)</name>
        <dbReference type="ChEBI" id="CHEBI:18420"/>
    </cofactor>
</comment>
<organism evidence="4 5">
    <name type="scientific">Deinococcus taklimakanensis</name>
    <dbReference type="NCBI Taxonomy" id="536443"/>
    <lineage>
        <taxon>Bacteria</taxon>
        <taxon>Thermotogati</taxon>
        <taxon>Deinococcota</taxon>
        <taxon>Deinococci</taxon>
        <taxon>Deinococcales</taxon>
        <taxon>Deinococcaceae</taxon>
        <taxon>Deinococcus</taxon>
    </lineage>
</organism>
<dbReference type="Gene3D" id="3.90.79.10">
    <property type="entry name" value="Nucleoside Triphosphate Pyrophosphohydrolase"/>
    <property type="match status" value="1"/>
</dbReference>
<evidence type="ECO:0000259" key="3">
    <source>
        <dbReference type="PROSITE" id="PS51462"/>
    </source>
</evidence>
<comment type="caution">
    <text evidence="4">The sequence shown here is derived from an EMBL/GenBank/DDBJ whole genome shotgun (WGS) entry which is preliminary data.</text>
</comment>
<dbReference type="InterPro" id="IPR000086">
    <property type="entry name" value="NUDIX_hydrolase_dom"/>
</dbReference>
<dbReference type="PANTHER" id="PTHR43046:SF16">
    <property type="entry name" value="ADP-RIBOSE PYROPHOSPHATASE YJHB-RELATED"/>
    <property type="match status" value="1"/>
</dbReference>
<dbReference type="RefSeq" id="WP_386845777.1">
    <property type="nucleotide sequence ID" value="NZ_JBHUMK010000048.1"/>
</dbReference>
<dbReference type="SUPFAM" id="SSF55811">
    <property type="entry name" value="Nudix"/>
    <property type="match status" value="1"/>
</dbReference>
<dbReference type="EMBL" id="JBHUMK010000048">
    <property type="protein sequence ID" value="MFD2609978.1"/>
    <property type="molecule type" value="Genomic_DNA"/>
</dbReference>
<dbReference type="InterPro" id="IPR015797">
    <property type="entry name" value="NUDIX_hydrolase-like_dom_sf"/>
</dbReference>
<sequence length="153" mass="16882">MPDIRLPVDGTVFTLRAGILCIRDGKLLVVSGDGFDFRYLPGGAVRTGEGSAQAAAREWTEETGLPPGPLRLAGVVENFFTLNGQTCHEIGFFYRMDAPEHWPGTLTTLLDQFDQRLEWLPLAELDTARVSPAVIRELLDLPPGEVRHLVQRG</sequence>
<gene>
    <name evidence="4" type="ORF">ACFSR9_11105</name>
</gene>
<dbReference type="GO" id="GO:0016787">
    <property type="term" value="F:hydrolase activity"/>
    <property type="evidence" value="ECO:0007669"/>
    <property type="project" value="UniProtKB-KW"/>
</dbReference>
<evidence type="ECO:0000313" key="5">
    <source>
        <dbReference type="Proteomes" id="UP001597475"/>
    </source>
</evidence>
<dbReference type="PANTHER" id="PTHR43046">
    <property type="entry name" value="GDP-MANNOSE MANNOSYL HYDROLASE"/>
    <property type="match status" value="1"/>
</dbReference>
<dbReference type="CDD" id="cd04688">
    <property type="entry name" value="NUDIX_Hydrolase"/>
    <property type="match status" value="1"/>
</dbReference>
<reference evidence="5" key="1">
    <citation type="journal article" date="2019" name="Int. J. Syst. Evol. Microbiol.">
        <title>The Global Catalogue of Microorganisms (GCM) 10K type strain sequencing project: providing services to taxonomists for standard genome sequencing and annotation.</title>
        <authorList>
            <consortium name="The Broad Institute Genomics Platform"/>
            <consortium name="The Broad Institute Genome Sequencing Center for Infectious Disease"/>
            <person name="Wu L."/>
            <person name="Ma J."/>
        </authorList>
    </citation>
    <scope>NUCLEOTIDE SEQUENCE [LARGE SCALE GENOMIC DNA]</scope>
    <source>
        <strain evidence="5">KCTC 33842</strain>
    </source>
</reference>
<evidence type="ECO:0000256" key="1">
    <source>
        <dbReference type="ARBA" id="ARBA00001946"/>
    </source>
</evidence>
<name>A0ABW5P542_9DEIO</name>
<dbReference type="PROSITE" id="PS51462">
    <property type="entry name" value="NUDIX"/>
    <property type="match status" value="1"/>
</dbReference>
<dbReference type="Pfam" id="PF00293">
    <property type="entry name" value="NUDIX"/>
    <property type="match status" value="1"/>
</dbReference>
<keyword evidence="5" id="KW-1185">Reference proteome</keyword>
<evidence type="ECO:0000256" key="2">
    <source>
        <dbReference type="ARBA" id="ARBA00022801"/>
    </source>
</evidence>
<proteinExistence type="predicted"/>